<gene>
    <name evidence="13" type="ORF">ERW49_12350</name>
</gene>
<keyword evidence="6" id="KW-0201">Cytochrome c-type biogenesis</keyword>
<dbReference type="NCBIfam" id="TIGR00353">
    <property type="entry name" value="nrfE"/>
    <property type="match status" value="1"/>
</dbReference>
<dbReference type="GO" id="GO:0015232">
    <property type="term" value="F:heme transmembrane transporter activity"/>
    <property type="evidence" value="ECO:0007669"/>
    <property type="project" value="InterPro"/>
</dbReference>
<dbReference type="OrthoDB" id="9761451at2"/>
<evidence type="ECO:0000256" key="9">
    <source>
        <dbReference type="ARBA" id="ARBA00037230"/>
    </source>
</evidence>
<dbReference type="PRINTS" id="PR01410">
    <property type="entry name" value="CCBIOGENESIS"/>
</dbReference>
<evidence type="ECO:0000256" key="3">
    <source>
        <dbReference type="ARBA" id="ARBA00022475"/>
    </source>
</evidence>
<keyword evidence="3" id="KW-1003">Cell membrane</keyword>
<feature type="transmembrane region" description="Helical" evidence="10">
    <location>
        <begin position="35"/>
        <end position="59"/>
    </location>
</feature>
<name>A0A4Q5KJU4_9GAMM</name>
<evidence type="ECO:0000259" key="11">
    <source>
        <dbReference type="Pfam" id="PF01578"/>
    </source>
</evidence>
<evidence type="ECO:0000256" key="5">
    <source>
        <dbReference type="ARBA" id="ARBA00022692"/>
    </source>
</evidence>
<keyword evidence="5 10" id="KW-0812">Transmembrane</keyword>
<dbReference type="InterPro" id="IPR002541">
    <property type="entry name" value="Cyt_c_assembly"/>
</dbReference>
<feature type="transmembrane region" description="Helical" evidence="10">
    <location>
        <begin position="351"/>
        <end position="374"/>
    </location>
</feature>
<evidence type="ECO:0000256" key="4">
    <source>
        <dbReference type="ARBA" id="ARBA00022519"/>
    </source>
</evidence>
<evidence type="ECO:0000256" key="10">
    <source>
        <dbReference type="SAM" id="Phobius"/>
    </source>
</evidence>
<comment type="subcellular location">
    <subcellularLocation>
        <location evidence="1">Cell inner membrane</location>
        <topology evidence="1">Multi-pass membrane protein</topology>
    </subcellularLocation>
</comment>
<feature type="transmembrane region" description="Helical" evidence="10">
    <location>
        <begin position="249"/>
        <end position="265"/>
    </location>
</feature>
<feature type="transmembrane region" description="Helical" evidence="10">
    <location>
        <begin position="96"/>
        <end position="113"/>
    </location>
</feature>
<dbReference type="GO" id="GO:0005886">
    <property type="term" value="C:plasma membrane"/>
    <property type="evidence" value="ECO:0007669"/>
    <property type="project" value="UniProtKB-SubCell"/>
</dbReference>
<feature type="transmembrane region" description="Helical" evidence="10">
    <location>
        <begin position="125"/>
        <end position="150"/>
    </location>
</feature>
<evidence type="ECO:0000313" key="13">
    <source>
        <dbReference type="EMBL" id="RYU45780.1"/>
    </source>
</evidence>
<dbReference type="AlphaFoldDB" id="A0A4Q5KJU4"/>
<comment type="caution">
    <text evidence="13">The sequence shown here is derived from an EMBL/GenBank/DDBJ whole genome shotgun (WGS) entry which is preliminary data.</text>
</comment>
<evidence type="ECO:0000259" key="12">
    <source>
        <dbReference type="Pfam" id="PF16327"/>
    </source>
</evidence>
<accession>A0A4Q5KJU4</accession>
<protein>
    <submittedName>
        <fullName evidence="13">Heme lyase CcmF/NrfE family subunit</fullName>
    </submittedName>
</protein>
<feature type="transmembrane region" description="Helical" evidence="10">
    <location>
        <begin position="277"/>
        <end position="305"/>
    </location>
</feature>
<evidence type="ECO:0000256" key="7">
    <source>
        <dbReference type="ARBA" id="ARBA00022989"/>
    </source>
</evidence>
<dbReference type="InterPro" id="IPR003568">
    <property type="entry name" value="Cyt_c_biogenesis_CcmF"/>
</dbReference>
<dbReference type="PANTHER" id="PTHR43653:SF1">
    <property type="entry name" value="CYTOCHROME C-TYPE BIOGENESIS PROTEIN CCMF"/>
    <property type="match status" value="1"/>
</dbReference>
<feature type="transmembrane region" description="Helical" evidence="10">
    <location>
        <begin position="425"/>
        <end position="442"/>
    </location>
</feature>
<feature type="transmembrane region" description="Helical" evidence="10">
    <location>
        <begin position="476"/>
        <end position="497"/>
    </location>
</feature>
<comment type="similarity">
    <text evidence="2">Belongs to the CcmF/CycK/Ccl1/NrfE/CcsA family.</text>
</comment>
<feature type="domain" description="Cytochrome c-type biogenesis protein CcmF C-terminal" evidence="12">
    <location>
        <begin position="315"/>
        <end position="622"/>
    </location>
</feature>
<proteinExistence type="inferred from homology"/>
<evidence type="ECO:0000256" key="6">
    <source>
        <dbReference type="ARBA" id="ARBA00022748"/>
    </source>
</evidence>
<dbReference type="GO" id="GO:0020037">
    <property type="term" value="F:heme binding"/>
    <property type="evidence" value="ECO:0007669"/>
    <property type="project" value="InterPro"/>
</dbReference>
<dbReference type="PANTHER" id="PTHR43653">
    <property type="entry name" value="CYTOCHROME C ASSEMBLY PROTEIN-RELATED"/>
    <property type="match status" value="1"/>
</dbReference>
<evidence type="ECO:0000256" key="2">
    <source>
        <dbReference type="ARBA" id="ARBA00009186"/>
    </source>
</evidence>
<sequence length="629" mass="69969">MIAEIGQFWLIATMILSFVAMGSVGYGLIKSDEQWLMAIFPLSLLSGLFCILSISALGYGFYIDDFSIRYIAEHSNSALPVFFKIAAIWGGHEGSLLFWVLTLTLWAGLITLNRKRVEQAYVVRVLLVLNTLIVIFSAFTLFASNPFIIYVNTPLEGRDLNPMLQDIGLIFHPPLLYLGYVGFAATFSFALAALMMKEVPFTWVRYARNWTLLAWALLTAGISLGSWWAYYELGWGGWWFWDPVENASLLPWLTATALLHTLIVSHKQQQLLKTSVVLALLTFSLSILGTFVVRSGVLTSVHAFAVDPTRGIILLLILFAVLLVSFSLYALKSKQLNSKSITELMSRDFLFLLLSGLFSIATITVLLGTFYPMIFQILGLGNISVGAPYFNLLFVPMAIIALLMMAVSIFVQWGKKAEIATKRNGLHLVLGSIICGLIIYRLQYSELFIVPSIIWVLAVAVVGGSLWTIKQSQGKALGMAVAHIGVAVVMIGAAMNAEHSFETSAKMEPGITAKLADYEITYVETDLLVASNYTAEQANLVISEEGKEIATVQPQRRHYQVRVMNMSEPAMHWFWHGDIYVTLGEKLKDGSFALRLQYKAYVRWIWFGSILMALGGIIAIIKKKKAEEA</sequence>
<dbReference type="PRINTS" id="PR01411">
    <property type="entry name" value="CCMFBIOGNSIS"/>
</dbReference>
<feature type="transmembrane region" description="Helical" evidence="10">
    <location>
        <begin position="601"/>
        <end position="621"/>
    </location>
</feature>
<dbReference type="InterPro" id="IPR032523">
    <property type="entry name" value="CcmF_C"/>
</dbReference>
<dbReference type="InterPro" id="IPR003567">
    <property type="entry name" value="Cyt_c_biogenesis"/>
</dbReference>
<dbReference type="RefSeq" id="WP_130087685.1">
    <property type="nucleotide sequence ID" value="NZ_SEZJ01000010.1"/>
</dbReference>
<comment type="function">
    <text evidence="9">Required for the biogenesis of c-type cytochromes. Possible subunit of a heme lyase.</text>
</comment>
<dbReference type="EMBL" id="SEZJ01000010">
    <property type="protein sequence ID" value="RYU45780.1"/>
    <property type="molecule type" value="Genomic_DNA"/>
</dbReference>
<feature type="transmembrane region" description="Helical" evidence="10">
    <location>
        <begin position="311"/>
        <end position="331"/>
    </location>
</feature>
<feature type="transmembrane region" description="Helical" evidence="10">
    <location>
        <begin position="394"/>
        <end position="413"/>
    </location>
</feature>
<feature type="transmembrane region" description="Helical" evidence="10">
    <location>
        <begin position="7"/>
        <end position="29"/>
    </location>
</feature>
<dbReference type="GeneID" id="56275850"/>
<dbReference type="Proteomes" id="UP000293465">
    <property type="component" value="Unassembled WGS sequence"/>
</dbReference>
<evidence type="ECO:0000313" key="14">
    <source>
        <dbReference type="Proteomes" id="UP000293465"/>
    </source>
</evidence>
<feature type="transmembrane region" description="Helical" evidence="10">
    <location>
        <begin position="448"/>
        <end position="469"/>
    </location>
</feature>
<keyword evidence="4" id="KW-0997">Cell inner membrane</keyword>
<feature type="domain" description="Cytochrome c assembly protein" evidence="11">
    <location>
        <begin position="89"/>
        <end position="295"/>
    </location>
</feature>
<keyword evidence="8 10" id="KW-0472">Membrane</keyword>
<dbReference type="GO" id="GO:0016829">
    <property type="term" value="F:lyase activity"/>
    <property type="evidence" value="ECO:0007669"/>
    <property type="project" value="UniProtKB-KW"/>
</dbReference>
<dbReference type="Pfam" id="PF16327">
    <property type="entry name" value="CcmF_C"/>
    <property type="match status" value="1"/>
</dbReference>
<keyword evidence="13" id="KW-0456">Lyase</keyword>
<reference evidence="13 14" key="1">
    <citation type="submission" date="2019-02" db="EMBL/GenBank/DDBJ databases">
        <title>Genome sequences of Aliivibrio finisterrensis strains from farmed Atlantic salmon.</title>
        <authorList>
            <person name="Bowman J.P."/>
        </authorList>
    </citation>
    <scope>NUCLEOTIDE SEQUENCE [LARGE SCALE GENOMIC DNA]</scope>
    <source>
        <strain evidence="13 14">A32</strain>
    </source>
</reference>
<keyword evidence="7 10" id="KW-1133">Transmembrane helix</keyword>
<evidence type="ECO:0000256" key="1">
    <source>
        <dbReference type="ARBA" id="ARBA00004429"/>
    </source>
</evidence>
<dbReference type="Pfam" id="PF01578">
    <property type="entry name" value="Cytochrom_C_asm"/>
    <property type="match status" value="1"/>
</dbReference>
<dbReference type="GO" id="GO:0017004">
    <property type="term" value="P:cytochrome complex assembly"/>
    <property type="evidence" value="ECO:0007669"/>
    <property type="project" value="UniProtKB-KW"/>
</dbReference>
<dbReference type="NCBIfam" id="NF007691">
    <property type="entry name" value="PRK10369.1"/>
    <property type="match status" value="1"/>
</dbReference>
<evidence type="ECO:0000256" key="8">
    <source>
        <dbReference type="ARBA" id="ARBA00023136"/>
    </source>
</evidence>
<organism evidence="13 14">
    <name type="scientific">Aliivibrio finisterrensis</name>
    <dbReference type="NCBI Taxonomy" id="511998"/>
    <lineage>
        <taxon>Bacteria</taxon>
        <taxon>Pseudomonadati</taxon>
        <taxon>Pseudomonadota</taxon>
        <taxon>Gammaproteobacteria</taxon>
        <taxon>Vibrionales</taxon>
        <taxon>Vibrionaceae</taxon>
        <taxon>Aliivibrio</taxon>
    </lineage>
</organism>
<feature type="transmembrane region" description="Helical" evidence="10">
    <location>
        <begin position="170"/>
        <end position="194"/>
    </location>
</feature>
<feature type="transmembrane region" description="Helical" evidence="10">
    <location>
        <begin position="71"/>
        <end position="90"/>
    </location>
</feature>
<feature type="transmembrane region" description="Helical" evidence="10">
    <location>
        <begin position="206"/>
        <end position="229"/>
    </location>
</feature>